<evidence type="ECO:0000313" key="3">
    <source>
        <dbReference type="EMBL" id="MCU7378504.1"/>
    </source>
</evidence>
<name>A0A9J6QM16_9FIRM</name>
<keyword evidence="1" id="KW-0812">Transmembrane</keyword>
<evidence type="ECO:0000313" key="4">
    <source>
        <dbReference type="Proteomes" id="UP001065549"/>
    </source>
</evidence>
<organism evidence="3 4">
    <name type="scientific">Hominibacterium faecale</name>
    <dbReference type="NCBI Taxonomy" id="2839743"/>
    <lineage>
        <taxon>Bacteria</taxon>
        <taxon>Bacillati</taxon>
        <taxon>Bacillota</taxon>
        <taxon>Clostridia</taxon>
        <taxon>Peptostreptococcales</taxon>
        <taxon>Anaerovoracaceae</taxon>
        <taxon>Hominibacterium</taxon>
    </lineage>
</organism>
<dbReference type="Pfam" id="PF01882">
    <property type="entry name" value="DUF58"/>
    <property type="match status" value="1"/>
</dbReference>
<reference evidence="3" key="1">
    <citation type="submission" date="2022-09" db="EMBL/GenBank/DDBJ databases">
        <title>Culturomic study of gut microbiota in children with autism spectrum disorder.</title>
        <authorList>
            <person name="Efimov B.A."/>
            <person name="Chaplin A.V."/>
            <person name="Sokolova S.R."/>
            <person name="Pikina A.P."/>
            <person name="Korzhanova M."/>
            <person name="Belova V."/>
            <person name="Korostin D."/>
        </authorList>
    </citation>
    <scope>NUCLEOTIDE SEQUENCE</scope>
    <source>
        <strain evidence="3">ASD5510</strain>
    </source>
</reference>
<dbReference type="PANTHER" id="PTHR34351:SF2">
    <property type="entry name" value="DUF58 DOMAIN-CONTAINING PROTEIN"/>
    <property type="match status" value="1"/>
</dbReference>
<comment type="caution">
    <text evidence="3">The sequence shown here is derived from an EMBL/GenBank/DDBJ whole genome shotgun (WGS) entry which is preliminary data.</text>
</comment>
<dbReference type="PANTHER" id="PTHR34351">
    <property type="entry name" value="SLR1927 PROTEIN-RELATED"/>
    <property type="match status" value="1"/>
</dbReference>
<evidence type="ECO:0000259" key="2">
    <source>
        <dbReference type="Pfam" id="PF01882"/>
    </source>
</evidence>
<dbReference type="AlphaFoldDB" id="A0A9J6QM16"/>
<dbReference type="EMBL" id="JAOSHN010000003">
    <property type="protein sequence ID" value="MCU7378504.1"/>
    <property type="molecule type" value="Genomic_DNA"/>
</dbReference>
<dbReference type="RefSeq" id="WP_253019919.1">
    <property type="nucleotide sequence ID" value="NZ_JAJAGH010000007.1"/>
</dbReference>
<dbReference type="InterPro" id="IPR002881">
    <property type="entry name" value="DUF58"/>
</dbReference>
<feature type="domain" description="DUF58" evidence="2">
    <location>
        <begin position="196"/>
        <end position="239"/>
    </location>
</feature>
<evidence type="ECO:0000256" key="1">
    <source>
        <dbReference type="SAM" id="Phobius"/>
    </source>
</evidence>
<accession>A0A9J6QM16</accession>
<feature type="transmembrane region" description="Helical" evidence="1">
    <location>
        <begin position="7"/>
        <end position="22"/>
    </location>
</feature>
<keyword evidence="4" id="KW-1185">Reference proteome</keyword>
<keyword evidence="1" id="KW-1133">Transmembrane helix</keyword>
<protein>
    <submittedName>
        <fullName evidence="3">DUF58 domain-containing protein</fullName>
    </submittedName>
</protein>
<dbReference type="Proteomes" id="UP001065549">
    <property type="component" value="Unassembled WGS sequence"/>
</dbReference>
<sequence>MLRNRVFYALLLTMMTAIYIFTNTYYTLTLLGLCILLPLLSLGLMLFSRRGLSITLDVPQSVEKKDAVFTYHFVNHSLFPVARATFTIELENQMTGSKMMRKVNATVGGKKTVDAHLSMKGSKVGTVIISTKKICVYDAFGLFTLKKASLTDQATVVYPDLREAAVYMEKPIETMGDGSRYSPDRPGQDVSEIFALRDYVPGDEVRKIHWKLSSKIDKTMVRDFSLPLNYSLFLLLELTLGKEEVVDAVVELYLSLSKALLESGINHNLAWYDAGEGAFHVRELDAFEDLDMASAQLLSSYASDKKAVALDYYGASGYRSRNSTLVYVVSDLDLDKVAEMEVSQTMKTIYVYDDEQKRDEAEQAVQLVPISVREAAEGIPEIMV</sequence>
<proteinExistence type="predicted"/>
<keyword evidence="1" id="KW-0472">Membrane</keyword>
<gene>
    <name evidence="3" type="ORF">OBO34_09045</name>
</gene>